<dbReference type="AlphaFoldDB" id="A0A1Y6MNA2"/>
<protein>
    <submittedName>
        <fullName evidence="2">Uncharacterized protein</fullName>
    </submittedName>
</protein>
<organism evidence="2 3">
    <name type="scientific">Photobacterium malacitanum</name>
    <dbReference type="NCBI Taxonomy" id="2204294"/>
    <lineage>
        <taxon>Bacteria</taxon>
        <taxon>Pseudomonadati</taxon>
        <taxon>Pseudomonadota</taxon>
        <taxon>Gammaproteobacteria</taxon>
        <taxon>Vibrionales</taxon>
        <taxon>Vibrionaceae</taxon>
        <taxon>Photobacterium</taxon>
    </lineage>
</organism>
<evidence type="ECO:0000313" key="2">
    <source>
        <dbReference type="EMBL" id="SMY38026.1"/>
    </source>
</evidence>
<dbReference type="EMBL" id="FYAK01000010">
    <property type="protein sequence ID" value="SMY38026.1"/>
    <property type="molecule type" value="Genomic_DNA"/>
</dbReference>
<keyword evidence="3" id="KW-1185">Reference proteome</keyword>
<feature type="chain" id="PRO_5011006691" evidence="1">
    <location>
        <begin position="20"/>
        <end position="60"/>
    </location>
</feature>
<reference evidence="3" key="1">
    <citation type="submission" date="2017-06" db="EMBL/GenBank/DDBJ databases">
        <authorList>
            <person name="Rodrigo-Torres L."/>
            <person name="Arahal R.D."/>
            <person name="Lucena T."/>
        </authorList>
    </citation>
    <scope>NUCLEOTIDE SEQUENCE [LARGE SCALE GENOMIC DNA]</scope>
    <source>
        <strain evidence="3">CECT 9190</strain>
    </source>
</reference>
<name>A0A1Y6MNA2_9GAMM</name>
<gene>
    <name evidence="2" type="ORF">PMAL9190_03322</name>
</gene>
<dbReference type="Proteomes" id="UP000195963">
    <property type="component" value="Unassembled WGS sequence"/>
</dbReference>
<dbReference type="RefSeq" id="WP_065168651.1">
    <property type="nucleotide sequence ID" value="NZ_FYAK01000010.1"/>
</dbReference>
<evidence type="ECO:0000313" key="3">
    <source>
        <dbReference type="Proteomes" id="UP000195963"/>
    </source>
</evidence>
<keyword evidence="1" id="KW-0732">Signal</keyword>
<feature type="signal peptide" evidence="1">
    <location>
        <begin position="1"/>
        <end position="19"/>
    </location>
</feature>
<evidence type="ECO:0000256" key="1">
    <source>
        <dbReference type="SAM" id="SignalP"/>
    </source>
</evidence>
<sequence length="60" mass="6366">MKNALFASLILLASAGAQASNSTATGPLVNCSLSNGKSDYMPVMMCEIQQQNMNKNNETL</sequence>
<proteinExistence type="predicted"/>
<accession>A0A1Y6MNA2</accession>